<keyword evidence="7 18" id="KW-1133">Transmembrane helix</keyword>
<evidence type="ECO:0000256" key="9">
    <source>
        <dbReference type="ARBA" id="ARBA00023136"/>
    </source>
</evidence>
<dbReference type="Gene3D" id="3.40.50.2300">
    <property type="match status" value="3"/>
</dbReference>
<feature type="region of interest" description="Disordered" evidence="17">
    <location>
        <begin position="886"/>
        <end position="914"/>
    </location>
</feature>
<comment type="function">
    <text evidence="14">Glutamate-gated receptor that probably acts as a non-selective cation channel. May be involved in light-signal transduction and calcium homeostasis via the regulation of calcium influx into cells.</text>
</comment>
<keyword evidence="12 15" id="KW-1071">Ligand-gated ion channel</keyword>
<dbReference type="Gene3D" id="3.40.190.10">
    <property type="entry name" value="Periplasmic binding protein-like II"/>
    <property type="match status" value="2"/>
</dbReference>
<dbReference type="EMBL" id="JAYKXN010000002">
    <property type="protein sequence ID" value="KAK7311929.1"/>
    <property type="molecule type" value="Genomic_DNA"/>
</dbReference>
<dbReference type="InterPro" id="IPR028082">
    <property type="entry name" value="Peripla_BP_I"/>
</dbReference>
<comment type="subcellular location">
    <subcellularLocation>
        <location evidence="1">Membrane</location>
        <topology evidence="1">Multi-pass membrane protein</topology>
    </subcellularLocation>
</comment>
<feature type="transmembrane region" description="Helical" evidence="18">
    <location>
        <begin position="826"/>
        <end position="850"/>
    </location>
</feature>
<evidence type="ECO:0000256" key="5">
    <source>
        <dbReference type="ARBA" id="ARBA00022692"/>
    </source>
</evidence>
<dbReference type="GO" id="GO:0016020">
    <property type="term" value="C:membrane"/>
    <property type="evidence" value="ECO:0007669"/>
    <property type="project" value="UniProtKB-SubCell"/>
</dbReference>
<dbReference type="Gene3D" id="1.10.287.70">
    <property type="match status" value="1"/>
</dbReference>
<evidence type="ECO:0000256" key="11">
    <source>
        <dbReference type="ARBA" id="ARBA00023180"/>
    </source>
</evidence>
<sequence length="941" mass="104942">MVKIHGTSLVMLSLLLGLGMAEKKGTVKVGAVLNLGETVGKMGLSCINIALSDFYLSHSHYNTRLHFTIRDSHTDVVTAAAQAVDLIKNEQVQAIIGPITTMEAIFMINLGSKAHVPILTFSATSPSLSALHSPYFFRIAQNDSAQVNAICSLVQAFGWKEVVPIYVDNSYGEGVIPYLTNALQQAYIRVPYLSAISLSATDEAITKELYKLMEMQTRVFVVHMTPNIGSRIFTIARNIGMMNKDYVWIVTDGMTNLFNSLSSSDMEPMEGILGVRPYIPRTQRLDDFEVRWKRKFLQDNPTLIDTNLSVFGIWAYDATTALAMAVEKVGATNFDFQVNNVSSNIDDLDKVSIAQNGEKLTEALSNTKFTGLGGEFNILGGQLQASIFEIVNVVGGRGKSLGFWMPQKGLRRNLDTKGPGMYSASKDNLGPIIWPGDTNSTPKGWEIPTKGKKLRIGVPVKPRDGYSNAFVKVTHDPSTNSTKVTGFCIDVFKAALEMLPYALPYEFIPYSSSNGEMAGTYDDLVSQVYFGNFDAVVGDVTIIANRSNYVDFTLPYTESGVTMVVPIKDIRKKNAWAFLKPLTWDLWVTTSCSFVFIGFVVWVLEHRVNNHFRGPPLHQIGTSLWFSFSIMVFAHREKLVSNLGRFVVIVWVFVVLILVQSYTASLTSLLTVEQLSPTITDVNQLIKNRMNVGYPRRSFIHEILKDMGFHESQLKTYHSAREYGELFAKGNANGGIVAAFDEVPYLKLVLGNECSKYTMVEPRFKTEGFGFVFPKGSPLVVDISREILKVTQGDKMRNIENAWFKKSNCIESSAGISSNSLGLESFWGLFLIAWITSLLALIIFTVTFLYEHKHIWLHHSPGTSIWRRIGNLLKIFDERESNSHTLKKSDIESRSSHHGISATETSPSPSNQTQSNFSLYDEQMFNPDNNYINPCGHATHY</sequence>
<comment type="function">
    <text evidence="15">Glutamate-gated receptor that probably acts as non-selective cation channel.</text>
</comment>
<dbReference type="CDD" id="cd19990">
    <property type="entry name" value="PBP1_GABAb_receptor_plant"/>
    <property type="match status" value="1"/>
</dbReference>
<feature type="domain" description="Ionotropic glutamate receptor C-terminal" evidence="20">
    <location>
        <begin position="455"/>
        <end position="806"/>
    </location>
</feature>
<dbReference type="Pfam" id="PF00060">
    <property type="entry name" value="Lig_chan"/>
    <property type="match status" value="1"/>
</dbReference>
<keyword evidence="13 15" id="KW-0407">Ion channel</keyword>
<keyword evidence="9 15" id="KW-0472">Membrane</keyword>
<dbReference type="FunFam" id="3.40.50.2300:FF:000169">
    <property type="entry name" value="Glutamate receptor"/>
    <property type="match status" value="1"/>
</dbReference>
<evidence type="ECO:0000256" key="3">
    <source>
        <dbReference type="ARBA" id="ARBA00011095"/>
    </source>
</evidence>
<dbReference type="FunFam" id="1.10.287.70:FF:000037">
    <property type="entry name" value="Glutamate receptor"/>
    <property type="match status" value="1"/>
</dbReference>
<evidence type="ECO:0000313" key="21">
    <source>
        <dbReference type="EMBL" id="KAK7311929.1"/>
    </source>
</evidence>
<feature type="signal peptide" evidence="19">
    <location>
        <begin position="1"/>
        <end position="21"/>
    </location>
</feature>
<dbReference type="CDD" id="cd13686">
    <property type="entry name" value="GluR_Plant"/>
    <property type="match status" value="1"/>
</dbReference>
<comment type="similarity">
    <text evidence="2 15">Belongs to the glutamate-gated ion channel (TC 1.A.10.1) family.</text>
</comment>
<evidence type="ECO:0000256" key="13">
    <source>
        <dbReference type="ARBA" id="ARBA00023303"/>
    </source>
</evidence>
<keyword evidence="11" id="KW-0325">Glycoprotein</keyword>
<keyword evidence="22" id="KW-1185">Reference proteome</keyword>
<accession>A0AAN9PVZ8</accession>
<evidence type="ECO:0000256" key="8">
    <source>
        <dbReference type="ARBA" id="ARBA00023065"/>
    </source>
</evidence>
<dbReference type="SUPFAM" id="SSF53822">
    <property type="entry name" value="Periplasmic binding protein-like I"/>
    <property type="match status" value="1"/>
</dbReference>
<keyword evidence="5 18" id="KW-0812">Transmembrane</keyword>
<evidence type="ECO:0000256" key="18">
    <source>
        <dbReference type="SAM" id="Phobius"/>
    </source>
</evidence>
<evidence type="ECO:0000256" key="14">
    <source>
        <dbReference type="ARBA" id="ARBA00049638"/>
    </source>
</evidence>
<feature type="transmembrane region" description="Helical" evidence="18">
    <location>
        <begin position="582"/>
        <end position="604"/>
    </location>
</feature>
<reference evidence="21 22" key="1">
    <citation type="submission" date="2024-01" db="EMBL/GenBank/DDBJ databases">
        <title>The genomes of 5 underutilized Papilionoideae crops provide insights into root nodulation and disease resistance.</title>
        <authorList>
            <person name="Yuan L."/>
        </authorList>
    </citation>
    <scope>NUCLEOTIDE SEQUENCE [LARGE SCALE GENOMIC DNA]</scope>
    <source>
        <strain evidence="21">LY-2023</strain>
        <tissue evidence="21">Leaf</tissue>
    </source>
</reference>
<dbReference type="InterPro" id="IPR044440">
    <property type="entry name" value="GABAb_receptor_plant_PBP1"/>
</dbReference>
<keyword evidence="10 15" id="KW-0675">Receptor</keyword>
<dbReference type="GO" id="GO:0015276">
    <property type="term" value="F:ligand-gated monoatomic ion channel activity"/>
    <property type="evidence" value="ECO:0007669"/>
    <property type="project" value="InterPro"/>
</dbReference>
<evidence type="ECO:0000256" key="19">
    <source>
        <dbReference type="SAM" id="SignalP"/>
    </source>
</evidence>
<evidence type="ECO:0000256" key="1">
    <source>
        <dbReference type="ARBA" id="ARBA00004141"/>
    </source>
</evidence>
<evidence type="ECO:0000313" key="22">
    <source>
        <dbReference type="Proteomes" id="UP001359559"/>
    </source>
</evidence>
<dbReference type="PANTHER" id="PTHR34836">
    <property type="entry name" value="OS06G0188250 PROTEIN"/>
    <property type="match status" value="1"/>
</dbReference>
<dbReference type="AlphaFoldDB" id="A0AAN9PVZ8"/>
<feature type="transmembrane region" description="Helical" evidence="18">
    <location>
        <begin position="646"/>
        <end position="670"/>
    </location>
</feature>
<organism evidence="21 22">
    <name type="scientific">Clitoria ternatea</name>
    <name type="common">Butterfly pea</name>
    <dbReference type="NCBI Taxonomy" id="43366"/>
    <lineage>
        <taxon>Eukaryota</taxon>
        <taxon>Viridiplantae</taxon>
        <taxon>Streptophyta</taxon>
        <taxon>Embryophyta</taxon>
        <taxon>Tracheophyta</taxon>
        <taxon>Spermatophyta</taxon>
        <taxon>Magnoliopsida</taxon>
        <taxon>eudicotyledons</taxon>
        <taxon>Gunneridae</taxon>
        <taxon>Pentapetalae</taxon>
        <taxon>rosids</taxon>
        <taxon>fabids</taxon>
        <taxon>Fabales</taxon>
        <taxon>Fabaceae</taxon>
        <taxon>Papilionoideae</taxon>
        <taxon>50 kb inversion clade</taxon>
        <taxon>NPAAA clade</taxon>
        <taxon>indigoferoid/millettioid clade</taxon>
        <taxon>Phaseoleae</taxon>
        <taxon>Clitoria</taxon>
    </lineage>
</organism>
<dbReference type="InterPro" id="IPR001320">
    <property type="entry name" value="Iontro_rcpt_C"/>
</dbReference>
<dbReference type="Pfam" id="PF01094">
    <property type="entry name" value="ANF_receptor"/>
    <property type="match status" value="1"/>
</dbReference>
<comment type="caution">
    <text evidence="21">The sequence shown here is derived from an EMBL/GenBank/DDBJ whole genome shotgun (WGS) entry which is preliminary data.</text>
</comment>
<gene>
    <name evidence="21" type="ORF">RJT34_10405</name>
</gene>
<dbReference type="InterPro" id="IPR019594">
    <property type="entry name" value="Glu/Gly-bd"/>
</dbReference>
<dbReference type="FunFam" id="3.40.190.10:FF:000103">
    <property type="entry name" value="Glutamate receptor"/>
    <property type="match status" value="1"/>
</dbReference>
<dbReference type="SUPFAM" id="SSF53850">
    <property type="entry name" value="Periplasmic binding protein-like II"/>
    <property type="match status" value="1"/>
</dbReference>
<keyword evidence="6 19" id="KW-0732">Signal</keyword>
<protein>
    <recommendedName>
        <fullName evidence="15">Glutamate receptor</fullName>
    </recommendedName>
</protein>
<evidence type="ECO:0000256" key="10">
    <source>
        <dbReference type="ARBA" id="ARBA00023170"/>
    </source>
</evidence>
<dbReference type="SMART" id="SM00079">
    <property type="entry name" value="PBPe"/>
    <property type="match status" value="1"/>
</dbReference>
<comment type="subunit">
    <text evidence="3">May form heteromers.</text>
</comment>
<dbReference type="InterPro" id="IPR017103">
    <property type="entry name" value="Iontropic_Glu_rcpt_pln"/>
</dbReference>
<evidence type="ECO:0000256" key="12">
    <source>
        <dbReference type="ARBA" id="ARBA00023286"/>
    </source>
</evidence>
<evidence type="ECO:0000259" key="20">
    <source>
        <dbReference type="SMART" id="SM00079"/>
    </source>
</evidence>
<proteinExistence type="inferred from homology"/>
<feature type="chain" id="PRO_5043029202" description="Glutamate receptor" evidence="19">
    <location>
        <begin position="22"/>
        <end position="941"/>
    </location>
</feature>
<dbReference type="Pfam" id="PF10613">
    <property type="entry name" value="Lig_chan-Glu_bd"/>
    <property type="match status" value="1"/>
</dbReference>
<dbReference type="InterPro" id="IPR015683">
    <property type="entry name" value="Ionotropic_Glu_rcpt"/>
</dbReference>
<evidence type="ECO:0000256" key="16">
    <source>
        <dbReference type="PIRSR" id="PIRSR037090-50"/>
    </source>
</evidence>
<evidence type="ECO:0000256" key="17">
    <source>
        <dbReference type="SAM" id="MobiDB-lite"/>
    </source>
</evidence>
<evidence type="ECO:0000256" key="4">
    <source>
        <dbReference type="ARBA" id="ARBA00022448"/>
    </source>
</evidence>
<dbReference type="PANTHER" id="PTHR34836:SF1">
    <property type="entry name" value="OS09G0428600 PROTEIN"/>
    <property type="match status" value="1"/>
</dbReference>
<keyword evidence="16" id="KW-1015">Disulfide bond</keyword>
<feature type="compositionally biased region" description="Basic and acidic residues" evidence="17">
    <location>
        <begin position="886"/>
        <end position="895"/>
    </location>
</feature>
<dbReference type="FunFam" id="3.40.190.10:FF:000195">
    <property type="entry name" value="Glutamate receptor 2.7"/>
    <property type="match status" value="1"/>
</dbReference>
<evidence type="ECO:0000256" key="2">
    <source>
        <dbReference type="ARBA" id="ARBA00008685"/>
    </source>
</evidence>
<feature type="compositionally biased region" description="Polar residues" evidence="17">
    <location>
        <begin position="902"/>
        <end position="914"/>
    </location>
</feature>
<dbReference type="InterPro" id="IPR001828">
    <property type="entry name" value="ANF_lig-bd_rcpt"/>
</dbReference>
<keyword evidence="4 15" id="KW-0813">Transport</keyword>
<keyword evidence="8 15" id="KW-0406">Ion transport</keyword>
<dbReference type="FunFam" id="3.40.50.2300:FF:000310">
    <property type="entry name" value="Glutamate receptor"/>
    <property type="match status" value="1"/>
</dbReference>
<evidence type="ECO:0000256" key="15">
    <source>
        <dbReference type="PIRNR" id="PIRNR037090"/>
    </source>
</evidence>
<name>A0AAN9PVZ8_CLITE</name>
<evidence type="ECO:0000256" key="6">
    <source>
        <dbReference type="ARBA" id="ARBA00022729"/>
    </source>
</evidence>
<dbReference type="Proteomes" id="UP001359559">
    <property type="component" value="Unassembled WGS sequence"/>
</dbReference>
<dbReference type="PIRSF" id="PIRSF037090">
    <property type="entry name" value="Iontro_Glu-like_rcpt_pln"/>
    <property type="match status" value="1"/>
</dbReference>
<feature type="disulfide bond" evidence="16">
    <location>
        <begin position="754"/>
        <end position="809"/>
    </location>
</feature>
<evidence type="ECO:0000256" key="7">
    <source>
        <dbReference type="ARBA" id="ARBA00022989"/>
    </source>
</evidence>